<comment type="caution">
    <text evidence="2">The sequence shown here is derived from an EMBL/GenBank/DDBJ whole genome shotgun (WGS) entry which is preliminary data.</text>
</comment>
<sequence>MYIEKWGGEDIKHPTKRFVQAREPDTKMAYLVLGEGQEFTFPDLFATKPPPLEKEMKEMRKMRREQQQARQTSWEREAVPPWFR</sequence>
<gene>
    <name evidence="2" type="ORF">PoB_005988800</name>
</gene>
<dbReference type="Proteomes" id="UP000735302">
    <property type="component" value="Unassembled WGS sequence"/>
</dbReference>
<proteinExistence type="predicted"/>
<protein>
    <recommendedName>
        <fullName evidence="4">39S ribosomal protein L23, mitochondrial</fullName>
    </recommendedName>
</protein>
<accession>A0AAV4CME2</accession>
<feature type="region of interest" description="Disordered" evidence="1">
    <location>
        <begin position="57"/>
        <end position="84"/>
    </location>
</feature>
<organism evidence="2 3">
    <name type="scientific">Plakobranchus ocellatus</name>
    <dbReference type="NCBI Taxonomy" id="259542"/>
    <lineage>
        <taxon>Eukaryota</taxon>
        <taxon>Metazoa</taxon>
        <taxon>Spiralia</taxon>
        <taxon>Lophotrochozoa</taxon>
        <taxon>Mollusca</taxon>
        <taxon>Gastropoda</taxon>
        <taxon>Heterobranchia</taxon>
        <taxon>Euthyneura</taxon>
        <taxon>Panpulmonata</taxon>
        <taxon>Sacoglossa</taxon>
        <taxon>Placobranchoidea</taxon>
        <taxon>Plakobranchidae</taxon>
        <taxon>Plakobranchus</taxon>
    </lineage>
</organism>
<dbReference type="EMBL" id="BLXT01006771">
    <property type="protein sequence ID" value="GFO33383.1"/>
    <property type="molecule type" value="Genomic_DNA"/>
</dbReference>
<dbReference type="Gene3D" id="3.30.70.330">
    <property type="match status" value="1"/>
</dbReference>
<evidence type="ECO:0000313" key="2">
    <source>
        <dbReference type="EMBL" id="GFO33383.1"/>
    </source>
</evidence>
<feature type="compositionally biased region" description="Basic and acidic residues" evidence="1">
    <location>
        <begin position="57"/>
        <end position="78"/>
    </location>
</feature>
<evidence type="ECO:0000313" key="3">
    <source>
        <dbReference type="Proteomes" id="UP000735302"/>
    </source>
</evidence>
<dbReference type="InterPro" id="IPR012677">
    <property type="entry name" value="Nucleotide-bd_a/b_plait_sf"/>
</dbReference>
<keyword evidence="3" id="KW-1185">Reference proteome</keyword>
<dbReference type="AlphaFoldDB" id="A0AAV4CME2"/>
<reference evidence="2 3" key="1">
    <citation type="journal article" date="2021" name="Elife">
        <title>Chloroplast acquisition without the gene transfer in kleptoplastic sea slugs, Plakobranchus ocellatus.</title>
        <authorList>
            <person name="Maeda T."/>
            <person name="Takahashi S."/>
            <person name="Yoshida T."/>
            <person name="Shimamura S."/>
            <person name="Takaki Y."/>
            <person name="Nagai Y."/>
            <person name="Toyoda A."/>
            <person name="Suzuki Y."/>
            <person name="Arimoto A."/>
            <person name="Ishii H."/>
            <person name="Satoh N."/>
            <person name="Nishiyama T."/>
            <person name="Hasebe M."/>
            <person name="Maruyama T."/>
            <person name="Minagawa J."/>
            <person name="Obokata J."/>
            <person name="Shigenobu S."/>
        </authorList>
    </citation>
    <scope>NUCLEOTIDE SEQUENCE [LARGE SCALE GENOMIC DNA]</scope>
</reference>
<evidence type="ECO:0008006" key="4">
    <source>
        <dbReference type="Google" id="ProtNLM"/>
    </source>
</evidence>
<name>A0AAV4CME2_9GAST</name>
<evidence type="ECO:0000256" key="1">
    <source>
        <dbReference type="SAM" id="MobiDB-lite"/>
    </source>
</evidence>